<dbReference type="Gene3D" id="1.10.10.10">
    <property type="entry name" value="Winged helix-like DNA-binding domain superfamily/Winged helix DNA-binding domain"/>
    <property type="match status" value="1"/>
</dbReference>
<dbReference type="PROSITE" id="PS50931">
    <property type="entry name" value="HTH_LYSR"/>
    <property type="match status" value="1"/>
</dbReference>
<dbReference type="PANTHER" id="PTHR30419:SF8">
    <property type="entry name" value="NITROGEN ASSIMILATION TRANSCRIPTIONAL ACTIVATOR-RELATED"/>
    <property type="match status" value="1"/>
</dbReference>
<keyword evidence="3" id="KW-0238">DNA-binding</keyword>
<dbReference type="PANTHER" id="PTHR30419">
    <property type="entry name" value="HTH-TYPE TRANSCRIPTIONAL REGULATOR YBHD"/>
    <property type="match status" value="1"/>
</dbReference>
<evidence type="ECO:0000313" key="7">
    <source>
        <dbReference type="Proteomes" id="UP000826300"/>
    </source>
</evidence>
<proteinExistence type="inferred from homology"/>
<keyword evidence="7" id="KW-1185">Reference proteome</keyword>
<name>A0A8G0ZU76_9RHOB</name>
<evidence type="ECO:0000256" key="3">
    <source>
        <dbReference type="ARBA" id="ARBA00023125"/>
    </source>
</evidence>
<dbReference type="SUPFAM" id="SSF46785">
    <property type="entry name" value="Winged helix' DNA-binding domain"/>
    <property type="match status" value="1"/>
</dbReference>
<keyword evidence="4" id="KW-0804">Transcription</keyword>
<dbReference type="Gene3D" id="3.40.190.290">
    <property type="match status" value="1"/>
</dbReference>
<dbReference type="InterPro" id="IPR036388">
    <property type="entry name" value="WH-like_DNA-bd_sf"/>
</dbReference>
<evidence type="ECO:0000256" key="1">
    <source>
        <dbReference type="ARBA" id="ARBA00009437"/>
    </source>
</evidence>
<comment type="similarity">
    <text evidence="1">Belongs to the LysR transcriptional regulatory family.</text>
</comment>
<accession>A0A8G0ZU76</accession>
<evidence type="ECO:0000313" key="6">
    <source>
        <dbReference type="EMBL" id="QYZ71476.1"/>
    </source>
</evidence>
<dbReference type="GO" id="GO:0003700">
    <property type="term" value="F:DNA-binding transcription factor activity"/>
    <property type="evidence" value="ECO:0007669"/>
    <property type="project" value="InterPro"/>
</dbReference>
<sequence>MPQPQTEDVLQRRGLKLAHLRLIAALADTAQLGLAAARLGTTQPAASRLLAELEQILGHAVHQRSGRGIALTPAGEALARRARKVQIELAETAREIEELAQGGAGHVRIGAVTAPALEIVLPALRTARLSHPALTAEVTVAPSDTLCRQLLAGDLDFVLGRLPTGADRRLLDIRLIRDEPVSLIVRRGHRLLSGAPVRPRDLLAFDWVLPGADSPLAAAVRARLADLGLPDPPQRLSTASFLLTLALVQQTNAIAPLAQAVADQFAGTPDAPYGVVPLDLGVVVPAYGLVTRAGSELTPAAALLARLMMDRIRA</sequence>
<dbReference type="InterPro" id="IPR000847">
    <property type="entry name" value="LysR_HTH_N"/>
</dbReference>
<dbReference type="Proteomes" id="UP000826300">
    <property type="component" value="Chromosome"/>
</dbReference>
<evidence type="ECO:0000256" key="4">
    <source>
        <dbReference type="ARBA" id="ARBA00023163"/>
    </source>
</evidence>
<dbReference type="InterPro" id="IPR036390">
    <property type="entry name" value="WH_DNA-bd_sf"/>
</dbReference>
<dbReference type="RefSeq" id="WP_220664039.1">
    <property type="nucleotide sequence ID" value="NZ_CP069370.1"/>
</dbReference>
<dbReference type="KEGG" id="nsm:JO391_08250"/>
<evidence type="ECO:0000256" key="2">
    <source>
        <dbReference type="ARBA" id="ARBA00023015"/>
    </source>
</evidence>
<evidence type="ECO:0000259" key="5">
    <source>
        <dbReference type="PROSITE" id="PS50931"/>
    </source>
</evidence>
<dbReference type="InterPro" id="IPR050950">
    <property type="entry name" value="HTH-type_LysR_regulators"/>
</dbReference>
<dbReference type="Pfam" id="PF00126">
    <property type="entry name" value="HTH_1"/>
    <property type="match status" value="1"/>
</dbReference>
<dbReference type="EMBL" id="CP069370">
    <property type="protein sequence ID" value="QYZ71476.1"/>
    <property type="molecule type" value="Genomic_DNA"/>
</dbReference>
<protein>
    <submittedName>
        <fullName evidence="6">LysR family transcriptional regulator</fullName>
    </submittedName>
</protein>
<dbReference type="InterPro" id="IPR005119">
    <property type="entry name" value="LysR_subst-bd"/>
</dbReference>
<dbReference type="Pfam" id="PF03466">
    <property type="entry name" value="LysR_substrate"/>
    <property type="match status" value="1"/>
</dbReference>
<gene>
    <name evidence="6" type="ORF">JO391_08250</name>
</gene>
<dbReference type="GO" id="GO:0003677">
    <property type="term" value="F:DNA binding"/>
    <property type="evidence" value="ECO:0007669"/>
    <property type="project" value="UniProtKB-KW"/>
</dbReference>
<dbReference type="GO" id="GO:0005829">
    <property type="term" value="C:cytosol"/>
    <property type="evidence" value="ECO:0007669"/>
    <property type="project" value="TreeGrafter"/>
</dbReference>
<keyword evidence="2" id="KW-0805">Transcription regulation</keyword>
<feature type="domain" description="HTH lysR-type" evidence="5">
    <location>
        <begin position="15"/>
        <end position="72"/>
    </location>
</feature>
<dbReference type="AlphaFoldDB" id="A0A8G0ZU76"/>
<dbReference type="SUPFAM" id="SSF53850">
    <property type="entry name" value="Periplasmic binding protein-like II"/>
    <property type="match status" value="1"/>
</dbReference>
<reference evidence="6" key="1">
    <citation type="submission" date="2021-02" db="EMBL/GenBank/DDBJ databases">
        <title>Rhodobacter shimadae sp. nov., an aerobic anoxygenic phototrophic bacterium isolated from a hot spring.</title>
        <authorList>
            <person name="Muramatsu S."/>
            <person name="Haruta S."/>
            <person name="Hirose S."/>
            <person name="Hanada S."/>
        </authorList>
    </citation>
    <scope>NUCLEOTIDE SEQUENCE</scope>
    <source>
        <strain evidence="6">N10</strain>
    </source>
</reference>
<organism evidence="6 7">
    <name type="scientific">Neotabrizicola shimadae</name>
    <dbReference type="NCBI Taxonomy" id="2807096"/>
    <lineage>
        <taxon>Bacteria</taxon>
        <taxon>Pseudomonadati</taxon>
        <taxon>Pseudomonadota</taxon>
        <taxon>Alphaproteobacteria</taxon>
        <taxon>Rhodobacterales</taxon>
        <taxon>Paracoccaceae</taxon>
        <taxon>Neotabrizicola</taxon>
    </lineage>
</organism>